<dbReference type="InterPro" id="IPR036249">
    <property type="entry name" value="Thioredoxin-like_sf"/>
</dbReference>
<sequence length="243" mass="28002">MMKRPEIVSRAEWLDARKAHLAREKEHMRAYDRLCEERRALPWVRVDKDYVFDTPDGQKSLADLFDGRNQLIVYHFMFGPGWKEGCVGCSFLADHFDGANLHLKHHDVTLAVVSRAPLSEFQDFKKRMGWNFPWFSSAGSDFNYDFDASFRPDDVKAGKATYNYAPYTGKMEDLHGESVFVRDPDSGEIFHTYSSYARAGDALIGAHAFLDMTPFGRNEDGVMDWVKLHDQYEECQPVHSCCH</sequence>
<evidence type="ECO:0008006" key="3">
    <source>
        <dbReference type="Google" id="ProtNLM"/>
    </source>
</evidence>
<keyword evidence="2" id="KW-1185">Reference proteome</keyword>
<dbReference type="Proteomes" id="UP000027463">
    <property type="component" value="Unassembled WGS sequence"/>
</dbReference>
<protein>
    <recommendedName>
        <fullName evidence="3">Thioredoxin</fullName>
    </recommendedName>
</protein>
<comment type="caution">
    <text evidence="1">The sequence shown here is derived from an EMBL/GenBank/DDBJ whole genome shotgun (WGS) entry which is preliminary data.</text>
</comment>
<evidence type="ECO:0000313" key="1">
    <source>
        <dbReference type="EMBL" id="KEO57989.1"/>
    </source>
</evidence>
<reference evidence="1 2" key="1">
    <citation type="submission" date="2013-07" db="EMBL/GenBank/DDBJ databases">
        <title>Thalassospira permensis NBRC 106175 Genome Sequencing.</title>
        <authorList>
            <person name="Lai Q."/>
            <person name="Shao Z."/>
        </authorList>
    </citation>
    <scope>NUCLEOTIDE SEQUENCE [LARGE SCALE GENOMIC DNA]</scope>
    <source>
        <strain evidence="1 2">NBRC 106175</strain>
    </source>
</reference>
<proteinExistence type="predicted"/>
<name>A0ABR4TQM5_9PROT</name>
<dbReference type="Pfam" id="PF05988">
    <property type="entry name" value="DUF899"/>
    <property type="match status" value="1"/>
</dbReference>
<dbReference type="SUPFAM" id="SSF52833">
    <property type="entry name" value="Thioredoxin-like"/>
    <property type="match status" value="1"/>
</dbReference>
<dbReference type="InterPro" id="IPR010296">
    <property type="entry name" value="DUF899_thioredox"/>
</dbReference>
<evidence type="ECO:0000313" key="2">
    <source>
        <dbReference type="Proteomes" id="UP000027463"/>
    </source>
</evidence>
<gene>
    <name evidence="1" type="ORF">SMB34_15895</name>
</gene>
<organism evidence="1 2">
    <name type="scientific">Thalassospira permensis NBRC 106175</name>
    <dbReference type="NCBI Taxonomy" id="1353532"/>
    <lineage>
        <taxon>Bacteria</taxon>
        <taxon>Pseudomonadati</taxon>
        <taxon>Pseudomonadota</taxon>
        <taxon>Alphaproteobacteria</taxon>
        <taxon>Rhodospirillales</taxon>
        <taxon>Thalassospiraceae</taxon>
        <taxon>Thalassospira</taxon>
    </lineage>
</organism>
<accession>A0ABR4TQM5</accession>
<dbReference type="EMBL" id="AUNC01000011">
    <property type="protein sequence ID" value="KEO57989.1"/>
    <property type="molecule type" value="Genomic_DNA"/>
</dbReference>